<feature type="domain" description="Pyrroline-5-carboxylate reductase catalytic N-terminal" evidence="12">
    <location>
        <begin position="7"/>
        <end position="102"/>
    </location>
</feature>
<evidence type="ECO:0000256" key="7">
    <source>
        <dbReference type="ARBA" id="ARBA00023002"/>
    </source>
</evidence>
<dbReference type="Gene3D" id="3.40.50.720">
    <property type="entry name" value="NAD(P)-binding Rossmann-like Domain"/>
    <property type="match status" value="1"/>
</dbReference>
<sequence length="278" mass="30372">MLTNQTFAFIGAGAMAEAIIGGLIRKELVQPDQISVTNHSDKDKLLRLEKEYGIRSFQLKKTEVINASVIILAMKPKHAEDAIHSIRHKVSNEQIVVSVMAGISTMYMENLFAIHPPVIRAMPNTSAKVGASATAICLGSYASSTDGRIAEALFRSIGTVTELAEEKMDAVTGIAGSGPAYLYYMVEAMEHAGRQAGLREDEAKELIIQTFFGAALRLQHTEKTSKELYKEIMSPAGTTEAAFDVLEQHQVQEHFTAAIMRAIERSKELGNTTATPFK</sequence>
<keyword evidence="3 9" id="KW-0963">Cytoplasm</keyword>
<evidence type="ECO:0000256" key="4">
    <source>
        <dbReference type="ARBA" id="ARBA00022605"/>
    </source>
</evidence>
<dbReference type="FunFam" id="1.10.3730.10:FF:000001">
    <property type="entry name" value="Pyrroline-5-carboxylate reductase"/>
    <property type="match status" value="1"/>
</dbReference>
<evidence type="ECO:0000313" key="15">
    <source>
        <dbReference type="Proteomes" id="UP000285120"/>
    </source>
</evidence>
<dbReference type="HAMAP" id="MF_01925">
    <property type="entry name" value="P5C_reductase"/>
    <property type="match status" value="1"/>
</dbReference>
<organism evidence="14 15">
    <name type="scientific">Sinobaca qinghaiensis</name>
    <dbReference type="NCBI Taxonomy" id="342944"/>
    <lineage>
        <taxon>Bacteria</taxon>
        <taxon>Bacillati</taxon>
        <taxon>Bacillota</taxon>
        <taxon>Bacilli</taxon>
        <taxon>Bacillales</taxon>
        <taxon>Sporolactobacillaceae</taxon>
        <taxon>Sinobaca</taxon>
    </lineage>
</organism>
<evidence type="ECO:0000259" key="13">
    <source>
        <dbReference type="Pfam" id="PF14748"/>
    </source>
</evidence>
<dbReference type="InterPro" id="IPR029036">
    <property type="entry name" value="P5CR_dimer"/>
</dbReference>
<dbReference type="SUPFAM" id="SSF51735">
    <property type="entry name" value="NAD(P)-binding Rossmann-fold domains"/>
    <property type="match status" value="1"/>
</dbReference>
<comment type="caution">
    <text evidence="14">The sequence shown here is derived from an EMBL/GenBank/DDBJ whole genome shotgun (WGS) entry which is preliminary data.</text>
</comment>
<dbReference type="UniPathway" id="UPA00098">
    <property type="reaction ID" value="UER00361"/>
</dbReference>
<dbReference type="GO" id="GO:0004735">
    <property type="term" value="F:pyrroline-5-carboxylate reductase activity"/>
    <property type="evidence" value="ECO:0007669"/>
    <property type="project" value="UniProtKB-UniRule"/>
</dbReference>
<dbReference type="OrthoDB" id="9805754at2"/>
<comment type="pathway">
    <text evidence="9">Amino-acid biosynthesis; L-proline biosynthesis; L-proline from L-glutamate 5-semialdehyde: step 1/1.</text>
</comment>
<dbReference type="FunFam" id="3.40.50.720:FF:000190">
    <property type="entry name" value="Pyrroline-5-carboxylate reductase"/>
    <property type="match status" value="1"/>
</dbReference>
<name>A0A419V663_9BACL</name>
<dbReference type="PIRSF" id="PIRSF000193">
    <property type="entry name" value="Pyrrol-5-carb_rd"/>
    <property type="match status" value="1"/>
</dbReference>
<keyword evidence="6 9" id="KW-0521">NADP</keyword>
<keyword evidence="15" id="KW-1185">Reference proteome</keyword>
<dbReference type="GO" id="GO:0055129">
    <property type="term" value="P:L-proline biosynthetic process"/>
    <property type="evidence" value="ECO:0007669"/>
    <property type="project" value="UniProtKB-UniRule"/>
</dbReference>
<dbReference type="Gene3D" id="1.10.3730.10">
    <property type="entry name" value="ProC C-terminal domain-like"/>
    <property type="match status" value="1"/>
</dbReference>
<dbReference type="Proteomes" id="UP000285120">
    <property type="component" value="Unassembled WGS sequence"/>
</dbReference>
<dbReference type="Pfam" id="PF03807">
    <property type="entry name" value="F420_oxidored"/>
    <property type="match status" value="1"/>
</dbReference>
<evidence type="ECO:0000313" key="14">
    <source>
        <dbReference type="EMBL" id="RKD75474.1"/>
    </source>
</evidence>
<feature type="binding site" evidence="11">
    <location>
        <begin position="10"/>
        <end position="15"/>
    </location>
    <ligand>
        <name>NADP(+)</name>
        <dbReference type="ChEBI" id="CHEBI:58349"/>
    </ligand>
</feature>
<evidence type="ECO:0000256" key="5">
    <source>
        <dbReference type="ARBA" id="ARBA00022650"/>
    </source>
</evidence>
<evidence type="ECO:0000256" key="9">
    <source>
        <dbReference type="HAMAP-Rule" id="MF_01925"/>
    </source>
</evidence>
<dbReference type="RefSeq" id="WP_120192350.1">
    <property type="nucleotide sequence ID" value="NZ_RAPK01000007.1"/>
</dbReference>
<evidence type="ECO:0000256" key="3">
    <source>
        <dbReference type="ARBA" id="ARBA00022490"/>
    </source>
</evidence>
<dbReference type="GO" id="GO:0005737">
    <property type="term" value="C:cytoplasm"/>
    <property type="evidence" value="ECO:0007669"/>
    <property type="project" value="UniProtKB-SubCell"/>
</dbReference>
<evidence type="ECO:0000256" key="11">
    <source>
        <dbReference type="PIRSR" id="PIRSR000193-1"/>
    </source>
</evidence>
<dbReference type="NCBIfam" id="TIGR00112">
    <property type="entry name" value="proC"/>
    <property type="match status" value="1"/>
</dbReference>
<reference evidence="14 15" key="1">
    <citation type="submission" date="2018-09" db="EMBL/GenBank/DDBJ databases">
        <title>Genomic Encyclopedia of Archaeal and Bacterial Type Strains, Phase II (KMG-II): from individual species to whole genera.</title>
        <authorList>
            <person name="Goeker M."/>
        </authorList>
    </citation>
    <scope>NUCLEOTIDE SEQUENCE [LARGE SCALE GENOMIC DNA]</scope>
    <source>
        <strain evidence="14 15">DSM 17008</strain>
    </source>
</reference>
<dbReference type="InterPro" id="IPR000304">
    <property type="entry name" value="Pyrroline-COOH_reductase"/>
</dbReference>
<feature type="domain" description="Pyrroline-5-carboxylate reductase dimerisation" evidence="13">
    <location>
        <begin position="165"/>
        <end position="269"/>
    </location>
</feature>
<dbReference type="EC" id="1.5.1.2" evidence="9 10"/>
<keyword evidence="4 9" id="KW-0028">Amino-acid biosynthesis</keyword>
<keyword evidence="5 9" id="KW-0641">Proline biosynthesis</keyword>
<evidence type="ECO:0000256" key="6">
    <source>
        <dbReference type="ARBA" id="ARBA00022857"/>
    </source>
</evidence>
<gene>
    <name evidence="9" type="primary">proC</name>
    <name evidence="14" type="ORF">ATL39_1173</name>
</gene>
<comment type="similarity">
    <text evidence="2 9">Belongs to the pyrroline-5-carboxylate reductase family.</text>
</comment>
<dbReference type="SUPFAM" id="SSF48179">
    <property type="entry name" value="6-phosphogluconate dehydrogenase C-terminal domain-like"/>
    <property type="match status" value="1"/>
</dbReference>
<comment type="catalytic activity">
    <reaction evidence="9">
        <text>L-proline + NAD(+) = (S)-1-pyrroline-5-carboxylate + NADH + 2 H(+)</text>
        <dbReference type="Rhea" id="RHEA:14105"/>
        <dbReference type="ChEBI" id="CHEBI:15378"/>
        <dbReference type="ChEBI" id="CHEBI:17388"/>
        <dbReference type="ChEBI" id="CHEBI:57540"/>
        <dbReference type="ChEBI" id="CHEBI:57945"/>
        <dbReference type="ChEBI" id="CHEBI:60039"/>
        <dbReference type="EC" id="1.5.1.2"/>
    </reaction>
</comment>
<evidence type="ECO:0000256" key="1">
    <source>
        <dbReference type="ARBA" id="ARBA00004496"/>
    </source>
</evidence>
<evidence type="ECO:0000259" key="12">
    <source>
        <dbReference type="Pfam" id="PF03807"/>
    </source>
</evidence>
<evidence type="ECO:0000256" key="10">
    <source>
        <dbReference type="NCBIfam" id="TIGR00112"/>
    </source>
</evidence>
<dbReference type="InterPro" id="IPR036291">
    <property type="entry name" value="NAD(P)-bd_dom_sf"/>
</dbReference>
<protein>
    <recommendedName>
        <fullName evidence="9 10">Pyrroline-5-carboxylate reductase</fullName>
        <shortName evidence="9">P5C reductase</shortName>
        <shortName evidence="9">P5CR</shortName>
        <ecNumber evidence="9 10">1.5.1.2</ecNumber>
    </recommendedName>
    <alternativeName>
        <fullName evidence="9">PCA reductase</fullName>
    </alternativeName>
</protein>
<dbReference type="PANTHER" id="PTHR11645">
    <property type="entry name" value="PYRROLINE-5-CARBOXYLATE REDUCTASE"/>
    <property type="match status" value="1"/>
</dbReference>
<evidence type="ECO:0000256" key="8">
    <source>
        <dbReference type="ARBA" id="ARBA00058118"/>
    </source>
</evidence>
<proteinExistence type="inferred from homology"/>
<accession>A0A419V663</accession>
<dbReference type="InterPro" id="IPR008927">
    <property type="entry name" value="6-PGluconate_DH-like_C_sf"/>
</dbReference>
<evidence type="ECO:0000256" key="2">
    <source>
        <dbReference type="ARBA" id="ARBA00005525"/>
    </source>
</evidence>
<dbReference type="AlphaFoldDB" id="A0A419V663"/>
<dbReference type="EMBL" id="RAPK01000007">
    <property type="protein sequence ID" value="RKD75474.1"/>
    <property type="molecule type" value="Genomic_DNA"/>
</dbReference>
<dbReference type="InterPro" id="IPR028939">
    <property type="entry name" value="P5C_Rdtase_cat_N"/>
</dbReference>
<dbReference type="Pfam" id="PF14748">
    <property type="entry name" value="P5CR_dimer"/>
    <property type="match status" value="1"/>
</dbReference>
<keyword evidence="7 9" id="KW-0560">Oxidoreductase</keyword>
<comment type="subcellular location">
    <subcellularLocation>
        <location evidence="1 9">Cytoplasm</location>
    </subcellularLocation>
</comment>
<comment type="catalytic activity">
    <reaction evidence="9">
        <text>L-proline + NADP(+) = (S)-1-pyrroline-5-carboxylate + NADPH + 2 H(+)</text>
        <dbReference type="Rhea" id="RHEA:14109"/>
        <dbReference type="ChEBI" id="CHEBI:15378"/>
        <dbReference type="ChEBI" id="CHEBI:17388"/>
        <dbReference type="ChEBI" id="CHEBI:57783"/>
        <dbReference type="ChEBI" id="CHEBI:58349"/>
        <dbReference type="ChEBI" id="CHEBI:60039"/>
        <dbReference type="EC" id="1.5.1.2"/>
    </reaction>
</comment>
<dbReference type="PANTHER" id="PTHR11645:SF49">
    <property type="entry name" value="PYRROLINE-5-CARBOXYLATE REDUCTASE 1"/>
    <property type="match status" value="1"/>
</dbReference>
<comment type="function">
    <text evidence="8 9">Catalyzes the reduction of 1-pyrroline-5-carboxylate (PCA) to L-proline.</text>
</comment>
<feature type="binding site" evidence="11">
    <location>
        <begin position="73"/>
        <end position="76"/>
    </location>
    <ligand>
        <name>NADP(+)</name>
        <dbReference type="ChEBI" id="CHEBI:58349"/>
    </ligand>
</feature>